<dbReference type="InterPro" id="IPR017901">
    <property type="entry name" value="C-CAP_CF_C-like"/>
</dbReference>
<gene>
    <name evidence="8" type="primary">POR</name>
    <name evidence="8" type="ORF">KSP40_PGU014815</name>
</gene>
<dbReference type="InterPro" id="IPR016098">
    <property type="entry name" value="CAP/MinC_C"/>
</dbReference>
<evidence type="ECO:0000256" key="5">
    <source>
        <dbReference type="ARBA" id="ARBA00023186"/>
    </source>
</evidence>
<name>A0ABR2MZ52_9ASPA</name>
<evidence type="ECO:0000256" key="4">
    <source>
        <dbReference type="ARBA" id="ARBA00022990"/>
    </source>
</evidence>
<dbReference type="EMBL" id="JBBWWR010000003">
    <property type="protein sequence ID" value="KAK8969509.1"/>
    <property type="molecule type" value="Genomic_DNA"/>
</dbReference>
<dbReference type="InterPro" id="IPR031925">
    <property type="entry name" value="TBCC_N"/>
</dbReference>
<keyword evidence="4" id="KW-0007">Acetylation</keyword>
<comment type="similarity">
    <text evidence="2">Belongs to the TBCC family.</text>
</comment>
<evidence type="ECO:0000256" key="6">
    <source>
        <dbReference type="ARBA" id="ARBA00026055"/>
    </source>
</evidence>
<dbReference type="Gene3D" id="1.20.58.1250">
    <property type="entry name" value="Tubulin Binding Cofactor C, N-terminal domain"/>
    <property type="match status" value="1"/>
</dbReference>
<evidence type="ECO:0000256" key="2">
    <source>
        <dbReference type="ARBA" id="ARBA00008848"/>
    </source>
</evidence>
<keyword evidence="5" id="KW-0143">Chaperone</keyword>
<dbReference type="SMART" id="SM00673">
    <property type="entry name" value="CARP"/>
    <property type="match status" value="2"/>
</dbReference>
<feature type="domain" description="C-CAP/cofactor C-like" evidence="7">
    <location>
        <begin position="201"/>
        <end position="367"/>
    </location>
</feature>
<protein>
    <submittedName>
        <fullName evidence="8">Tubulin-folding cofactor C</fullName>
    </submittedName>
</protein>
<organism evidence="8 9">
    <name type="scientific">Platanthera guangdongensis</name>
    <dbReference type="NCBI Taxonomy" id="2320717"/>
    <lineage>
        <taxon>Eukaryota</taxon>
        <taxon>Viridiplantae</taxon>
        <taxon>Streptophyta</taxon>
        <taxon>Embryophyta</taxon>
        <taxon>Tracheophyta</taxon>
        <taxon>Spermatophyta</taxon>
        <taxon>Magnoliopsida</taxon>
        <taxon>Liliopsida</taxon>
        <taxon>Asparagales</taxon>
        <taxon>Orchidaceae</taxon>
        <taxon>Orchidoideae</taxon>
        <taxon>Orchideae</taxon>
        <taxon>Orchidinae</taxon>
        <taxon>Platanthera</taxon>
    </lineage>
</organism>
<evidence type="ECO:0000256" key="1">
    <source>
        <dbReference type="ARBA" id="ARBA00004496"/>
    </source>
</evidence>
<dbReference type="Gene3D" id="2.160.20.70">
    <property type="match status" value="1"/>
</dbReference>
<dbReference type="PANTHER" id="PTHR15139">
    <property type="entry name" value="TUBULIN FOLDING COFACTOR C"/>
    <property type="match status" value="1"/>
</dbReference>
<dbReference type="InterPro" id="IPR027684">
    <property type="entry name" value="TBCC"/>
</dbReference>
<evidence type="ECO:0000259" key="7">
    <source>
        <dbReference type="PROSITE" id="PS51329"/>
    </source>
</evidence>
<dbReference type="Proteomes" id="UP001412067">
    <property type="component" value="Unassembled WGS sequence"/>
</dbReference>
<accession>A0ABR2MZ52</accession>
<evidence type="ECO:0000256" key="3">
    <source>
        <dbReference type="ARBA" id="ARBA00022490"/>
    </source>
</evidence>
<keyword evidence="9" id="KW-1185">Reference proteome</keyword>
<evidence type="ECO:0000313" key="8">
    <source>
        <dbReference type="EMBL" id="KAK8969509.1"/>
    </source>
</evidence>
<proteinExistence type="inferred from homology"/>
<sequence>MISSFAFPLSKASPSLYPRFYPAVAERVVPVPAANSCEMEKELQKPIELPVETHGLVAEKKHSAMLERLSILHQSRLQQSAARRSAVDSSSPSFESIQSFLVLFGNAKRSVEGDLHQCRALAASNSEAKSQIKLELDKISAAISDMENLVAEQSYFLPPYEVRSSLDVIGELKEMVESASAELAPRKRFSFKNKASSKMGTGVLAEMAVDNKVSNAAKLHFVPCDSPGFRNMQNEVLVKRFRVSESEGEFSVTDLDSCDVYLKGRLRALFIHRLKNCRIFTGPVLGSILMEEVTGCLFMLSSHQIRIHQARNCDFYLRVRSRPIVEDCSGVRFAPYRLFYEGIDKDLSDSGLEEETGNWANVDDFLWLRALQSPNWSLISEEEFLDVQDISELEEKIDEKQLCLE</sequence>
<dbReference type="InterPro" id="IPR038397">
    <property type="entry name" value="TBCC_N_sf"/>
</dbReference>
<dbReference type="Pfam" id="PF16752">
    <property type="entry name" value="TBCC_N"/>
    <property type="match status" value="1"/>
</dbReference>
<comment type="subcellular location">
    <subcellularLocation>
        <location evidence="1">Cytoplasm</location>
    </subcellularLocation>
</comment>
<comment type="caution">
    <text evidence="8">The sequence shown here is derived from an EMBL/GenBank/DDBJ whole genome shotgun (WGS) entry which is preliminary data.</text>
</comment>
<keyword evidence="3" id="KW-0963">Cytoplasm</keyword>
<dbReference type="Pfam" id="PF07986">
    <property type="entry name" value="TBCC"/>
    <property type="match status" value="1"/>
</dbReference>
<dbReference type="PANTHER" id="PTHR15139:SF0">
    <property type="entry name" value="TUBULIN-SPECIFIC CHAPERONE C"/>
    <property type="match status" value="1"/>
</dbReference>
<evidence type="ECO:0000313" key="9">
    <source>
        <dbReference type="Proteomes" id="UP001412067"/>
    </source>
</evidence>
<dbReference type="PROSITE" id="PS51329">
    <property type="entry name" value="C_CAP_COFACTOR_C"/>
    <property type="match status" value="1"/>
</dbReference>
<reference evidence="8 9" key="1">
    <citation type="journal article" date="2022" name="Nat. Plants">
        <title>Genomes of leafy and leafless Platanthera orchids illuminate the evolution of mycoheterotrophy.</title>
        <authorList>
            <person name="Li M.H."/>
            <person name="Liu K.W."/>
            <person name="Li Z."/>
            <person name="Lu H.C."/>
            <person name="Ye Q.L."/>
            <person name="Zhang D."/>
            <person name="Wang J.Y."/>
            <person name="Li Y.F."/>
            <person name="Zhong Z.M."/>
            <person name="Liu X."/>
            <person name="Yu X."/>
            <person name="Liu D.K."/>
            <person name="Tu X.D."/>
            <person name="Liu B."/>
            <person name="Hao Y."/>
            <person name="Liao X.Y."/>
            <person name="Jiang Y.T."/>
            <person name="Sun W.H."/>
            <person name="Chen J."/>
            <person name="Chen Y.Q."/>
            <person name="Ai Y."/>
            <person name="Zhai J.W."/>
            <person name="Wu S.S."/>
            <person name="Zhou Z."/>
            <person name="Hsiao Y.Y."/>
            <person name="Wu W.L."/>
            <person name="Chen Y.Y."/>
            <person name="Lin Y.F."/>
            <person name="Hsu J.L."/>
            <person name="Li C.Y."/>
            <person name="Wang Z.W."/>
            <person name="Zhao X."/>
            <person name="Zhong W.Y."/>
            <person name="Ma X.K."/>
            <person name="Ma L."/>
            <person name="Huang J."/>
            <person name="Chen G.Z."/>
            <person name="Huang M.Z."/>
            <person name="Huang L."/>
            <person name="Peng D.H."/>
            <person name="Luo Y.B."/>
            <person name="Zou S.Q."/>
            <person name="Chen S.P."/>
            <person name="Lan S."/>
            <person name="Tsai W.C."/>
            <person name="Van de Peer Y."/>
            <person name="Liu Z.J."/>
        </authorList>
    </citation>
    <scope>NUCLEOTIDE SEQUENCE [LARGE SCALE GENOMIC DNA]</scope>
    <source>
        <strain evidence="8">Lor288</strain>
    </source>
</reference>
<dbReference type="InterPro" id="IPR006599">
    <property type="entry name" value="CARP_motif"/>
</dbReference>
<dbReference type="InterPro" id="IPR012945">
    <property type="entry name" value="Tubulin-bd_cofactor_C_dom"/>
</dbReference>
<comment type="subunit">
    <text evidence="6">Supercomplex made of cofactors A to E. Cofactors A and D function by capturing and stabilizing tubulin in a quasi-native conformation. Cofactor E binds to the cofactor D-tubulin complex; interaction with cofactor C then causes the release of tubulin polypeptides that are committed to the native state.</text>
</comment>